<evidence type="ECO:0000256" key="5">
    <source>
        <dbReference type="ARBA" id="ARBA00012866"/>
    </source>
</evidence>
<evidence type="ECO:0000256" key="3">
    <source>
        <dbReference type="ARBA" id="ARBA00001907"/>
    </source>
</evidence>
<evidence type="ECO:0000256" key="6">
    <source>
        <dbReference type="ARBA" id="ARBA00013449"/>
    </source>
</evidence>
<proteinExistence type="inferred from homology"/>
<organism evidence="13 14">
    <name type="scientific">Mediterraneibacter hominis</name>
    <dbReference type="NCBI Taxonomy" id="2763054"/>
    <lineage>
        <taxon>Bacteria</taxon>
        <taxon>Bacillati</taxon>
        <taxon>Bacillota</taxon>
        <taxon>Clostridia</taxon>
        <taxon>Lachnospirales</taxon>
        <taxon>Lachnospiraceae</taxon>
        <taxon>Mediterraneibacter</taxon>
    </lineage>
</organism>
<evidence type="ECO:0000256" key="9">
    <source>
        <dbReference type="ARBA" id="ARBA00030465"/>
    </source>
</evidence>
<dbReference type="EC" id="2.3.1.282" evidence="5"/>
<dbReference type="Gene3D" id="3.30.559.10">
    <property type="entry name" value="Chloramphenicol acetyltransferase-like domain"/>
    <property type="match status" value="1"/>
</dbReference>
<feature type="domain" description="Phthiocerol/phthiodiolone dimycocerosyl transferase C-terminal" evidence="12">
    <location>
        <begin position="199"/>
        <end position="300"/>
    </location>
</feature>
<evidence type="ECO:0000259" key="12">
    <source>
        <dbReference type="Pfam" id="PF16911"/>
    </source>
</evidence>
<dbReference type="GO" id="GO:0016746">
    <property type="term" value="F:acyltransferase activity"/>
    <property type="evidence" value="ECO:0007669"/>
    <property type="project" value="UniProtKB-KW"/>
</dbReference>
<dbReference type="EMBL" id="JACOPF010000002">
    <property type="protein sequence ID" value="MBC5689269.1"/>
    <property type="molecule type" value="Genomic_DNA"/>
</dbReference>
<comment type="caution">
    <text evidence="13">The sequence shown here is derived from an EMBL/GenBank/DDBJ whole genome shotgun (WGS) entry which is preliminary data.</text>
</comment>
<evidence type="ECO:0000256" key="7">
    <source>
        <dbReference type="ARBA" id="ARBA00022679"/>
    </source>
</evidence>
<keyword evidence="14" id="KW-1185">Reference proteome</keyword>
<dbReference type="InterPro" id="IPR031641">
    <property type="entry name" value="PapA_C"/>
</dbReference>
<evidence type="ECO:0000256" key="8">
    <source>
        <dbReference type="ARBA" id="ARBA00023315"/>
    </source>
</evidence>
<comment type="catalytic activity">
    <reaction evidence="1">
        <text>2 a mycocerosyl-[mycocerosic acid synthase] + a phthiocerol = a dimycocerosyl phthiocerol + 2 holo-[mycocerosic acid synthase].</text>
        <dbReference type="EC" id="2.3.1.282"/>
    </reaction>
</comment>
<evidence type="ECO:0000256" key="10">
    <source>
        <dbReference type="ARBA" id="ARBA00032317"/>
    </source>
</evidence>
<gene>
    <name evidence="13" type="ORF">H8S37_10110</name>
</gene>
<dbReference type="InterPro" id="IPR052058">
    <property type="entry name" value="Alcohol_O-acetyltransferase"/>
</dbReference>
<dbReference type="AlphaFoldDB" id="A0A923LJ97"/>
<dbReference type="RefSeq" id="WP_186875943.1">
    <property type="nucleotide sequence ID" value="NZ_JACOPF010000002.1"/>
</dbReference>
<evidence type="ECO:0000313" key="13">
    <source>
        <dbReference type="EMBL" id="MBC5689269.1"/>
    </source>
</evidence>
<evidence type="ECO:0000256" key="4">
    <source>
        <dbReference type="ARBA" id="ARBA00006558"/>
    </source>
</evidence>
<reference evidence="13" key="1">
    <citation type="submission" date="2020-08" db="EMBL/GenBank/DDBJ databases">
        <title>Genome public.</title>
        <authorList>
            <person name="Liu C."/>
            <person name="Sun Q."/>
        </authorList>
    </citation>
    <scope>NUCLEOTIDE SEQUENCE</scope>
    <source>
        <strain evidence="13">NSJ-55</strain>
    </source>
</reference>
<comment type="catalytic activity">
    <reaction evidence="2">
        <text>2 a mycocerosyl-[mycocerosic acid synthase] + a phenolphthiocerol = a dimycocerosyl phenolphthiocerol + 2 holo-[mycocerosic acid synthase].</text>
        <dbReference type="EC" id="2.3.1.282"/>
    </reaction>
</comment>
<protein>
    <recommendedName>
        <fullName evidence="6">Phthiocerol/phthiodiolone dimycocerosyl transferase</fullName>
        <ecNumber evidence="5">2.3.1.282</ecNumber>
    </recommendedName>
    <alternativeName>
        <fullName evidence="11">Acyltransferase PapA5</fullName>
    </alternativeName>
    <alternativeName>
        <fullName evidence="9">Phthiocerol/phthiodiolone O-acyltransferase</fullName>
    </alternativeName>
    <alternativeName>
        <fullName evidence="10">Polyketide synthase-associated protein A5</fullName>
    </alternativeName>
</protein>
<evidence type="ECO:0000256" key="1">
    <source>
        <dbReference type="ARBA" id="ARBA00000026"/>
    </source>
</evidence>
<dbReference type="Gene3D" id="3.30.559.30">
    <property type="entry name" value="Nonribosomal peptide synthetase, condensation domain"/>
    <property type="match status" value="1"/>
</dbReference>
<dbReference type="SUPFAM" id="SSF52777">
    <property type="entry name" value="CoA-dependent acyltransferases"/>
    <property type="match status" value="1"/>
</dbReference>
<name>A0A923LJ97_9FIRM</name>
<evidence type="ECO:0000256" key="2">
    <source>
        <dbReference type="ARBA" id="ARBA00000625"/>
    </source>
</evidence>
<dbReference type="InterPro" id="IPR023213">
    <property type="entry name" value="CAT-like_dom_sf"/>
</dbReference>
<dbReference type="Proteomes" id="UP000652477">
    <property type="component" value="Unassembled WGS sequence"/>
</dbReference>
<comment type="catalytic activity">
    <reaction evidence="3">
        <text>2 a mycocerosyl-[mycocerosic acid synthase] + a phthiodiolone = a dimycocerosyl phthiodiolone + 2 holo-[mycocerosic acid synthase].</text>
        <dbReference type="EC" id="2.3.1.282"/>
    </reaction>
</comment>
<keyword evidence="7" id="KW-0808">Transferase</keyword>
<accession>A0A923LJ97</accession>
<sequence>MKERRRKLDNAALAFPAATDKNDSRVFQISCVLTEEIEEDALRKAADAAVRHYPMFQCVLKRGNFWFYFEKTEMPPVIRKMDDTPCQALYIKEEETLLYQIIYGKCEIHLEIFHALTDGTGAIAFLCAIVREYLEIVHYLSEERYIYPSVEQQEEDSFSKYYSSEKQEKQTKKSEHAVQITGDKMRGGKMRVHEYMVSSKQLLSKAREYRVSITAYLTAAFLQSISMSLHTKQKRRPVVLMIPVNLRKFYPSESMANFFGWMEIEYRFREGASFTDVLRHVKRRFAQDLRKEQVAARMNRYVKLEKNILLRIIPLKIKDIFLKWGTKLGSKNVTGVFSNMGIIEMQESYKPYIRRFGAMASTDRIQMCSCSYEDAFYFSITSKYTEEKIENLFLQFLQKERLEVKEIRNSSESSKNVL</sequence>
<evidence type="ECO:0000256" key="11">
    <source>
        <dbReference type="ARBA" id="ARBA00033407"/>
    </source>
</evidence>
<evidence type="ECO:0000313" key="14">
    <source>
        <dbReference type="Proteomes" id="UP000652477"/>
    </source>
</evidence>
<keyword evidence="8" id="KW-0012">Acyltransferase</keyword>
<comment type="similarity">
    <text evidence="4">Belongs to the acyltransferase PapA5 family.</text>
</comment>
<dbReference type="PANTHER" id="PTHR28037">
    <property type="entry name" value="ALCOHOL O-ACETYLTRANSFERASE 1-RELATED"/>
    <property type="match status" value="1"/>
</dbReference>
<dbReference type="PANTHER" id="PTHR28037:SF1">
    <property type="entry name" value="ALCOHOL O-ACETYLTRANSFERASE 1-RELATED"/>
    <property type="match status" value="1"/>
</dbReference>
<dbReference type="Pfam" id="PF16911">
    <property type="entry name" value="PapA_C"/>
    <property type="match status" value="1"/>
</dbReference>